<organism evidence="2 3">
    <name type="scientific">Brachionus plicatilis</name>
    <name type="common">Marine rotifer</name>
    <name type="synonym">Brachionus muelleri</name>
    <dbReference type="NCBI Taxonomy" id="10195"/>
    <lineage>
        <taxon>Eukaryota</taxon>
        <taxon>Metazoa</taxon>
        <taxon>Spiralia</taxon>
        <taxon>Gnathifera</taxon>
        <taxon>Rotifera</taxon>
        <taxon>Eurotatoria</taxon>
        <taxon>Monogononta</taxon>
        <taxon>Pseudotrocha</taxon>
        <taxon>Ploima</taxon>
        <taxon>Brachionidae</taxon>
        <taxon>Brachionus</taxon>
    </lineage>
</organism>
<evidence type="ECO:0000313" key="2">
    <source>
        <dbReference type="EMBL" id="RNA29841.1"/>
    </source>
</evidence>
<dbReference type="Proteomes" id="UP000276133">
    <property type="component" value="Unassembled WGS sequence"/>
</dbReference>
<comment type="caution">
    <text evidence="2">The sequence shown here is derived from an EMBL/GenBank/DDBJ whole genome shotgun (WGS) entry which is preliminary data.</text>
</comment>
<keyword evidence="3" id="KW-1185">Reference proteome</keyword>
<proteinExistence type="predicted"/>
<evidence type="ECO:0000313" key="3">
    <source>
        <dbReference type="Proteomes" id="UP000276133"/>
    </source>
</evidence>
<feature type="chain" id="PRO_5018024586" evidence="1">
    <location>
        <begin position="21"/>
        <end position="149"/>
    </location>
</feature>
<keyword evidence="1" id="KW-0732">Signal</keyword>
<accession>A0A3M7S206</accession>
<sequence>MFFLFIVIVYFNLIILETRGRKSINWRKNESLAKLGEKCDVLVLNTKDIKFAQILQNFTKQNNLSINIVTDNFNKVKRKSVKLLFLPPIWKVLFKPISTNFGILIFELVAFKLFRIRIDVSQFTSTEFHDYICWIRSINHLFRIYMIFI</sequence>
<evidence type="ECO:0000256" key="1">
    <source>
        <dbReference type="SAM" id="SignalP"/>
    </source>
</evidence>
<gene>
    <name evidence="2" type="ORF">BpHYR1_051403</name>
</gene>
<protein>
    <submittedName>
        <fullName evidence="2">Uncharacterized protein</fullName>
    </submittedName>
</protein>
<dbReference type="AlphaFoldDB" id="A0A3M7S206"/>
<feature type="signal peptide" evidence="1">
    <location>
        <begin position="1"/>
        <end position="20"/>
    </location>
</feature>
<dbReference type="EMBL" id="REGN01002158">
    <property type="protein sequence ID" value="RNA29841.1"/>
    <property type="molecule type" value="Genomic_DNA"/>
</dbReference>
<name>A0A3M7S206_BRAPC</name>
<reference evidence="2 3" key="1">
    <citation type="journal article" date="2018" name="Sci. Rep.">
        <title>Genomic signatures of local adaptation to the degree of environmental predictability in rotifers.</title>
        <authorList>
            <person name="Franch-Gras L."/>
            <person name="Hahn C."/>
            <person name="Garcia-Roger E.M."/>
            <person name="Carmona M.J."/>
            <person name="Serra M."/>
            <person name="Gomez A."/>
        </authorList>
    </citation>
    <scope>NUCLEOTIDE SEQUENCE [LARGE SCALE GENOMIC DNA]</scope>
    <source>
        <strain evidence="2">HYR1</strain>
    </source>
</reference>